<accession>A0ACC2MTZ6</accession>
<name>A0ACC2MTZ6_PERAE</name>
<comment type="caution">
    <text evidence="1">The sequence shown here is derived from an EMBL/GenBank/DDBJ whole genome shotgun (WGS) entry which is preliminary data.</text>
</comment>
<sequence length="134" mass="15292">MHILFTIHLALLILVGFCGEQERWVGLASQLERVQGFLVEQSANSSCRESDKVLPDLKCTTCNSTHPSLCLGIAFRFFTACALCFSIIFIHMARCFRKGRWMTHYTDVEKVDSLKVGQQSASVLEFLENERRCR</sequence>
<protein>
    <submittedName>
        <fullName evidence="1">Uncharacterized protein</fullName>
    </submittedName>
</protein>
<evidence type="ECO:0000313" key="2">
    <source>
        <dbReference type="Proteomes" id="UP001234297"/>
    </source>
</evidence>
<gene>
    <name evidence="1" type="ORF">MRB53_002260</name>
</gene>
<dbReference type="Proteomes" id="UP001234297">
    <property type="component" value="Chromosome 1"/>
</dbReference>
<keyword evidence="2" id="KW-1185">Reference proteome</keyword>
<proteinExistence type="predicted"/>
<organism evidence="1 2">
    <name type="scientific">Persea americana</name>
    <name type="common">Avocado</name>
    <dbReference type="NCBI Taxonomy" id="3435"/>
    <lineage>
        <taxon>Eukaryota</taxon>
        <taxon>Viridiplantae</taxon>
        <taxon>Streptophyta</taxon>
        <taxon>Embryophyta</taxon>
        <taxon>Tracheophyta</taxon>
        <taxon>Spermatophyta</taxon>
        <taxon>Magnoliopsida</taxon>
        <taxon>Magnoliidae</taxon>
        <taxon>Laurales</taxon>
        <taxon>Lauraceae</taxon>
        <taxon>Persea</taxon>
    </lineage>
</organism>
<reference evidence="1 2" key="1">
    <citation type="journal article" date="2022" name="Hortic Res">
        <title>A haplotype resolved chromosomal level avocado genome allows analysis of novel avocado genes.</title>
        <authorList>
            <person name="Nath O."/>
            <person name="Fletcher S.J."/>
            <person name="Hayward A."/>
            <person name="Shaw L.M."/>
            <person name="Masouleh A.K."/>
            <person name="Furtado A."/>
            <person name="Henry R.J."/>
            <person name="Mitter N."/>
        </authorList>
    </citation>
    <scope>NUCLEOTIDE SEQUENCE [LARGE SCALE GENOMIC DNA]</scope>
    <source>
        <strain evidence="2">cv. Hass</strain>
    </source>
</reference>
<evidence type="ECO:0000313" key="1">
    <source>
        <dbReference type="EMBL" id="KAJ8649237.1"/>
    </source>
</evidence>
<dbReference type="EMBL" id="CM056809">
    <property type="protein sequence ID" value="KAJ8649237.1"/>
    <property type="molecule type" value="Genomic_DNA"/>
</dbReference>